<dbReference type="InterPro" id="IPR036526">
    <property type="entry name" value="C-N_Hydrolase_sf"/>
</dbReference>
<proteinExistence type="predicted"/>
<sequence>MTRLLKVAAAQVGRIDIDTPYEDVVQRMIALLDEAHEKGVKLVNFPELTFTTFFPRYIIPFGPELDKWYQKGDITKFEPFKPFFEKAKEYGIAVCVGYAELTDEDEHYNTSVFVDQAGNNLNKYRKMFLPGDKEPLENVPWQHLEKRYFLEGNLNWKAFRWPGTGTGHGGPIIGQLICNDRRWPESWKILGLQGAEIVCIGYNTPVSNVAEPGKASQMVNSDSSEAMATLHNELCLQYNSYHNCCYSLCSARTGADDGKYSMIAGSTIVDPQGVIIAKSKTTGDELVWAEIDLDSCYPPRNRAFNFARHRRPEEYKLIVEQKGVKEPAPLEDEM</sequence>
<gene>
    <name evidence="2" type="ORF">OGATHE_006322</name>
</gene>
<protein>
    <submittedName>
        <fullName evidence="2">Uncharacterized protein</fullName>
    </submittedName>
</protein>
<dbReference type="SUPFAM" id="SSF56317">
    <property type="entry name" value="Carbon-nitrogen hydrolase"/>
    <property type="match status" value="1"/>
</dbReference>
<keyword evidence="3" id="KW-1185">Reference proteome</keyword>
<dbReference type="InterPro" id="IPR003010">
    <property type="entry name" value="C-N_Hydrolase"/>
</dbReference>
<dbReference type="OrthoDB" id="10250282at2759"/>
<evidence type="ECO:0000313" key="3">
    <source>
        <dbReference type="Proteomes" id="UP000788993"/>
    </source>
</evidence>
<dbReference type="PANTHER" id="PTHR43674:SF12">
    <property type="entry name" value="NITRILASE C965.09-RELATED"/>
    <property type="match status" value="1"/>
</dbReference>
<dbReference type="EMBL" id="JAEUBD010001540">
    <property type="protein sequence ID" value="KAH3659438.1"/>
    <property type="molecule type" value="Genomic_DNA"/>
</dbReference>
<evidence type="ECO:0000313" key="2">
    <source>
        <dbReference type="EMBL" id="KAH3659438.1"/>
    </source>
</evidence>
<comment type="caution">
    <text evidence="2">The sequence shown here is derived from an EMBL/GenBank/DDBJ whole genome shotgun (WGS) entry which is preliminary data.</text>
</comment>
<organism evidence="2 3">
    <name type="scientific">Ogataea polymorpha</name>
    <dbReference type="NCBI Taxonomy" id="460523"/>
    <lineage>
        <taxon>Eukaryota</taxon>
        <taxon>Fungi</taxon>
        <taxon>Dikarya</taxon>
        <taxon>Ascomycota</taxon>
        <taxon>Saccharomycotina</taxon>
        <taxon>Pichiomycetes</taxon>
        <taxon>Pichiales</taxon>
        <taxon>Pichiaceae</taxon>
        <taxon>Ogataea</taxon>
    </lineage>
</organism>
<reference evidence="2" key="2">
    <citation type="submission" date="2021-01" db="EMBL/GenBank/DDBJ databases">
        <authorList>
            <person name="Schikora-Tamarit M.A."/>
        </authorList>
    </citation>
    <scope>NUCLEOTIDE SEQUENCE</scope>
    <source>
        <strain evidence="2">NCAIM Y.01608</strain>
    </source>
</reference>
<keyword evidence="1" id="KW-0378">Hydrolase</keyword>
<dbReference type="Pfam" id="PF00795">
    <property type="entry name" value="CN_hydrolase"/>
    <property type="match status" value="1"/>
</dbReference>
<evidence type="ECO:0000256" key="1">
    <source>
        <dbReference type="ARBA" id="ARBA00022801"/>
    </source>
</evidence>
<dbReference type="InterPro" id="IPR050345">
    <property type="entry name" value="Aliph_Amidase/BUP"/>
</dbReference>
<dbReference type="PROSITE" id="PS50263">
    <property type="entry name" value="CN_HYDROLASE"/>
    <property type="match status" value="1"/>
</dbReference>
<dbReference type="Proteomes" id="UP000788993">
    <property type="component" value="Unassembled WGS sequence"/>
</dbReference>
<reference evidence="2" key="1">
    <citation type="journal article" date="2021" name="Open Biol.">
        <title>Shared evolutionary footprints suggest mitochondrial oxidative damage underlies multiple complex I losses in fungi.</title>
        <authorList>
            <person name="Schikora-Tamarit M.A."/>
            <person name="Marcet-Houben M."/>
            <person name="Nosek J."/>
            <person name="Gabaldon T."/>
        </authorList>
    </citation>
    <scope>NUCLEOTIDE SEQUENCE</scope>
    <source>
        <strain evidence="2">NCAIM Y.01608</strain>
    </source>
</reference>
<dbReference type="Gene3D" id="3.60.110.10">
    <property type="entry name" value="Carbon-nitrogen hydrolase"/>
    <property type="match status" value="1"/>
</dbReference>
<dbReference type="GO" id="GO:0016811">
    <property type="term" value="F:hydrolase activity, acting on carbon-nitrogen (but not peptide) bonds, in linear amides"/>
    <property type="evidence" value="ECO:0007669"/>
    <property type="project" value="TreeGrafter"/>
</dbReference>
<dbReference type="RefSeq" id="XP_018211825.1">
    <property type="nucleotide sequence ID" value="XM_018353335.1"/>
</dbReference>
<dbReference type="AlphaFoldDB" id="A0A1B7SKH0"/>
<dbReference type="PANTHER" id="PTHR43674">
    <property type="entry name" value="NITRILASE C965.09-RELATED"/>
    <property type="match status" value="1"/>
</dbReference>
<accession>A0A1B7SKH0</accession>
<name>A0A1B7SKH0_9ASCO</name>